<dbReference type="SUPFAM" id="SSF51126">
    <property type="entry name" value="Pectin lyase-like"/>
    <property type="match status" value="1"/>
</dbReference>
<evidence type="ECO:0000313" key="3">
    <source>
        <dbReference type="EMBL" id="MDC3989088.1"/>
    </source>
</evidence>
<dbReference type="InterPro" id="IPR006626">
    <property type="entry name" value="PbH1"/>
</dbReference>
<evidence type="ECO:0000256" key="2">
    <source>
        <dbReference type="SAM" id="SignalP"/>
    </source>
</evidence>
<organism evidence="3 4">
    <name type="scientific">Polyangium jinanense</name>
    <dbReference type="NCBI Taxonomy" id="2829994"/>
    <lineage>
        <taxon>Bacteria</taxon>
        <taxon>Pseudomonadati</taxon>
        <taxon>Myxococcota</taxon>
        <taxon>Polyangia</taxon>
        <taxon>Polyangiales</taxon>
        <taxon>Polyangiaceae</taxon>
        <taxon>Polyangium</taxon>
    </lineage>
</organism>
<feature type="region of interest" description="Disordered" evidence="1">
    <location>
        <begin position="450"/>
        <end position="477"/>
    </location>
</feature>
<keyword evidence="4" id="KW-1185">Reference proteome</keyword>
<dbReference type="InterPro" id="IPR012334">
    <property type="entry name" value="Pectin_lyas_fold"/>
</dbReference>
<feature type="region of interest" description="Disordered" evidence="1">
    <location>
        <begin position="230"/>
        <end position="259"/>
    </location>
</feature>
<dbReference type="Proteomes" id="UP001151081">
    <property type="component" value="Unassembled WGS sequence"/>
</dbReference>
<keyword evidence="2" id="KW-0732">Signal</keyword>
<comment type="caution">
    <text evidence="3">The sequence shown here is derived from an EMBL/GenBank/DDBJ whole genome shotgun (WGS) entry which is preliminary data.</text>
</comment>
<protein>
    <recommendedName>
        <fullName evidence="5">Right handed beta helix domain-containing protein</fullName>
    </recommendedName>
</protein>
<evidence type="ECO:0000313" key="4">
    <source>
        <dbReference type="Proteomes" id="UP001151081"/>
    </source>
</evidence>
<feature type="chain" id="PRO_5040969034" description="Right handed beta helix domain-containing protein" evidence="2">
    <location>
        <begin position="23"/>
        <end position="519"/>
    </location>
</feature>
<feature type="signal peptide" evidence="2">
    <location>
        <begin position="1"/>
        <end position="22"/>
    </location>
</feature>
<dbReference type="InterPro" id="IPR011050">
    <property type="entry name" value="Pectin_lyase_fold/virulence"/>
</dbReference>
<sequence length="519" mass="53062">MRKLHASLAFLSIFFFAAAANAADIEADPANYRDLLDTLKPGDTLVLASGTYTQGLPITNLNGTEAAWITVRGPASGAPAIFEGNACCNTVELVNSSYIAVENITVDGKGIAAVFGVSAKNGTNNVVHHVRIEGCTFVGQNGSQQTVAISTKTPTYGWIVRRNVIDGAGTGMYFGNSSHADPFVGAIIEYNLVKRTIGYGMQIKNQDAWPVHAALPNVDAPRTIIRHNVFLKDDQPSPDGPRPNLLVGGPPPSGPGAGARTEVYGNVFVHNMSESLVQATGRVSVHDNLFVDVADTALQLTQHEGFPLLYARVYDNTFYAAKRAVVFGSEATDGDLVAGNLVFADEAVSGPSTGTGSNLVDVAANAGSYVQKPSTALGDMDFYPLPGKAETSPLDTTELVDDPEHACDFNGSPRKDFAFRGAYAGAGTNPGWKPAETIKPAVVCGGGSGGAGGSGGGSASGSGSGGGGGSAGAGAGASGDAGDTGGCGCRWGTNDPAGPLASALVGLLLILGRRRRASA</sequence>
<dbReference type="RefSeq" id="WP_272428285.1">
    <property type="nucleotide sequence ID" value="NZ_JAGTJJ010000095.1"/>
</dbReference>
<dbReference type="AlphaFoldDB" id="A0A9X3XI36"/>
<dbReference type="SMART" id="SM00710">
    <property type="entry name" value="PbH1"/>
    <property type="match status" value="6"/>
</dbReference>
<evidence type="ECO:0008006" key="5">
    <source>
        <dbReference type="Google" id="ProtNLM"/>
    </source>
</evidence>
<dbReference type="Gene3D" id="2.160.20.10">
    <property type="entry name" value="Single-stranded right-handed beta-helix, Pectin lyase-like"/>
    <property type="match status" value="1"/>
</dbReference>
<evidence type="ECO:0000256" key="1">
    <source>
        <dbReference type="SAM" id="MobiDB-lite"/>
    </source>
</evidence>
<name>A0A9X3XI36_9BACT</name>
<accession>A0A9X3XI36</accession>
<reference evidence="3 4" key="1">
    <citation type="submission" date="2021-04" db="EMBL/GenBank/DDBJ databases">
        <title>Genome analysis of Polyangium sp.</title>
        <authorList>
            <person name="Li Y."/>
            <person name="Wang J."/>
        </authorList>
    </citation>
    <scope>NUCLEOTIDE SEQUENCE [LARGE SCALE GENOMIC DNA]</scope>
    <source>
        <strain evidence="3 4">SDU14</strain>
    </source>
</reference>
<proteinExistence type="predicted"/>
<gene>
    <name evidence="3" type="ORF">KEG57_51965</name>
</gene>
<dbReference type="EMBL" id="JAGTJJ010000095">
    <property type="protein sequence ID" value="MDC3989088.1"/>
    <property type="molecule type" value="Genomic_DNA"/>
</dbReference>